<organism evidence="1 2">
    <name type="scientific">Roseateles toxinivorans</name>
    <dbReference type="NCBI Taxonomy" id="270368"/>
    <lineage>
        <taxon>Bacteria</taxon>
        <taxon>Pseudomonadati</taxon>
        <taxon>Pseudomonadota</taxon>
        <taxon>Betaproteobacteria</taxon>
        <taxon>Burkholderiales</taxon>
        <taxon>Sphaerotilaceae</taxon>
        <taxon>Roseateles</taxon>
    </lineage>
</organism>
<name>A0A4R6QTS7_9BURK</name>
<dbReference type="RefSeq" id="WP_133699409.1">
    <property type="nucleotide sequence ID" value="NZ_SNXS01000001.1"/>
</dbReference>
<sequence>MELRPRSWKRGLVDLESGTSLGRLPPGLKRERTYFGPYSVVLYRETVVLFCNPEVMTKPRRQFPDDFLGLTVGANAGFLLSARLIAAAQSGKIHLSEAKGNDSNLKKLAAKRVDCYASPPR</sequence>
<dbReference type="OrthoDB" id="7340028at2"/>
<evidence type="ECO:0000313" key="1">
    <source>
        <dbReference type="EMBL" id="TDP74807.1"/>
    </source>
</evidence>
<dbReference type="AlphaFoldDB" id="A0A4R6QTS7"/>
<protein>
    <submittedName>
        <fullName evidence="1">Uncharacterized protein</fullName>
    </submittedName>
</protein>
<comment type="caution">
    <text evidence="1">The sequence shown here is derived from an EMBL/GenBank/DDBJ whole genome shotgun (WGS) entry which is preliminary data.</text>
</comment>
<accession>A0A4R6QTS7</accession>
<proteinExistence type="predicted"/>
<gene>
    <name evidence="1" type="ORF">DES47_101875</name>
</gene>
<keyword evidence="2" id="KW-1185">Reference proteome</keyword>
<dbReference type="SUPFAM" id="SSF53850">
    <property type="entry name" value="Periplasmic binding protein-like II"/>
    <property type="match status" value="1"/>
</dbReference>
<evidence type="ECO:0000313" key="2">
    <source>
        <dbReference type="Proteomes" id="UP000295361"/>
    </source>
</evidence>
<dbReference type="InParanoid" id="A0A4R6QTS7"/>
<reference evidence="1 2" key="1">
    <citation type="submission" date="2019-03" db="EMBL/GenBank/DDBJ databases">
        <title>Genomic Encyclopedia of Type Strains, Phase IV (KMG-IV): sequencing the most valuable type-strain genomes for metagenomic binning, comparative biology and taxonomic classification.</title>
        <authorList>
            <person name="Goeker M."/>
        </authorList>
    </citation>
    <scope>NUCLEOTIDE SEQUENCE [LARGE SCALE GENOMIC DNA]</scope>
    <source>
        <strain evidence="1 2">DSM 16998</strain>
    </source>
</reference>
<dbReference type="EMBL" id="SNXS01000001">
    <property type="protein sequence ID" value="TDP74807.1"/>
    <property type="molecule type" value="Genomic_DNA"/>
</dbReference>
<dbReference type="Proteomes" id="UP000295361">
    <property type="component" value="Unassembled WGS sequence"/>
</dbReference>